<proteinExistence type="predicted"/>
<keyword evidence="2" id="KW-1185">Reference proteome</keyword>
<protein>
    <submittedName>
        <fullName evidence="1">Uncharacterized protein</fullName>
    </submittedName>
</protein>
<dbReference type="EMBL" id="SJOL01006453">
    <property type="protein sequence ID" value="TGZ66449.1"/>
    <property type="molecule type" value="Genomic_DNA"/>
</dbReference>
<dbReference type="Proteomes" id="UP000308267">
    <property type="component" value="Unassembled WGS sequence"/>
</dbReference>
<reference evidence="1 2" key="1">
    <citation type="journal article" date="2019" name="BMC Genomics">
        <title>New insights from Opisthorchis felineus genome: update on genomics of the epidemiologically important liver flukes.</title>
        <authorList>
            <person name="Ershov N.I."/>
            <person name="Mordvinov V.A."/>
            <person name="Prokhortchouk E.B."/>
            <person name="Pakharukova M.Y."/>
            <person name="Gunbin K.V."/>
            <person name="Ustyantsev K."/>
            <person name="Genaev M.A."/>
            <person name="Blinov A.G."/>
            <person name="Mazur A."/>
            <person name="Boulygina E."/>
            <person name="Tsygankova S."/>
            <person name="Khrameeva E."/>
            <person name="Chekanov N."/>
            <person name="Fan G."/>
            <person name="Xiao A."/>
            <person name="Zhang H."/>
            <person name="Xu X."/>
            <person name="Yang H."/>
            <person name="Solovyev V."/>
            <person name="Lee S.M."/>
            <person name="Liu X."/>
            <person name="Afonnikov D.A."/>
            <person name="Skryabin K.G."/>
        </authorList>
    </citation>
    <scope>NUCLEOTIDE SEQUENCE [LARGE SCALE GENOMIC DNA]</scope>
    <source>
        <strain evidence="1">AK-0245</strain>
        <tissue evidence="1">Whole organism</tissue>
    </source>
</reference>
<name>A0A4S2LXF6_OPIFE</name>
<evidence type="ECO:0000313" key="2">
    <source>
        <dbReference type="Proteomes" id="UP000308267"/>
    </source>
</evidence>
<evidence type="ECO:0000313" key="1">
    <source>
        <dbReference type="EMBL" id="TGZ66449.1"/>
    </source>
</evidence>
<dbReference type="AlphaFoldDB" id="A0A4S2LXF6"/>
<sequence>MVCSHFNAQKNCDDGVFNKPGSSLNLEPSVSPPKESQRAVKHQSEPMNCEGCDLIFHSAELSCCNLPLSDIT</sequence>
<gene>
    <name evidence="1" type="ORF">CRM22_005334</name>
</gene>
<organism evidence="1 2">
    <name type="scientific">Opisthorchis felineus</name>
    <dbReference type="NCBI Taxonomy" id="147828"/>
    <lineage>
        <taxon>Eukaryota</taxon>
        <taxon>Metazoa</taxon>
        <taxon>Spiralia</taxon>
        <taxon>Lophotrochozoa</taxon>
        <taxon>Platyhelminthes</taxon>
        <taxon>Trematoda</taxon>
        <taxon>Digenea</taxon>
        <taxon>Opisthorchiida</taxon>
        <taxon>Opisthorchiata</taxon>
        <taxon>Opisthorchiidae</taxon>
        <taxon>Opisthorchis</taxon>
    </lineage>
</organism>
<accession>A0A4S2LXF6</accession>
<comment type="caution">
    <text evidence="1">The sequence shown here is derived from an EMBL/GenBank/DDBJ whole genome shotgun (WGS) entry which is preliminary data.</text>
</comment>